<dbReference type="GO" id="GO:0047262">
    <property type="term" value="F:polygalacturonate 4-alpha-galacturonosyltransferase activity"/>
    <property type="evidence" value="ECO:0007669"/>
    <property type="project" value="InterPro"/>
</dbReference>
<dbReference type="PANTHER" id="PTHR32116:SF76">
    <property type="entry name" value="GALACTURONOSYLTRANSFERASE 3-RELATED"/>
    <property type="match status" value="1"/>
</dbReference>
<dbReference type="AlphaFoldDB" id="A0A314UNA1"/>
<reference evidence="2 3" key="1">
    <citation type="submission" date="2018-02" db="EMBL/GenBank/DDBJ databases">
        <title>Draft genome of wild Prunus yedoensis var. nudiflora.</title>
        <authorList>
            <person name="Baek S."/>
            <person name="Kim J.-H."/>
            <person name="Choi K."/>
            <person name="Kim G.-B."/>
            <person name="Cho A."/>
            <person name="Jang H."/>
            <person name="Shin C.-H."/>
            <person name="Yu H.-J."/>
            <person name="Mun J.-H."/>
        </authorList>
    </citation>
    <scope>NUCLEOTIDE SEQUENCE [LARGE SCALE GENOMIC DNA]</scope>
    <source>
        <strain evidence="3">cv. Jeju island</strain>
        <tissue evidence="2">Leaf</tissue>
    </source>
</reference>
<protein>
    <submittedName>
        <fullName evidence="2">Putative galacturonosyltransferase 3 isoform X3</fullName>
    </submittedName>
</protein>
<sequence length="96" mass="10976">MGRVLSIAKDKLYDCLTVERKLRAMLQSTEENVSDLKKKSAFLTQLAAKTVPKPLHCLPLQLASDYFLLGYHSRGCKQEKLQDPSLFTWPSFPIMF</sequence>
<dbReference type="PANTHER" id="PTHR32116">
    <property type="entry name" value="GALACTURONOSYLTRANSFERASE 4-RELATED"/>
    <property type="match status" value="1"/>
</dbReference>
<keyword evidence="1" id="KW-0175">Coiled coil</keyword>
<feature type="coiled-coil region" evidence="1">
    <location>
        <begin position="19"/>
        <end position="46"/>
    </location>
</feature>
<dbReference type="OrthoDB" id="1709738at2759"/>
<proteinExistence type="predicted"/>
<dbReference type="STRING" id="2094558.A0A314UNA1"/>
<organism evidence="2 3">
    <name type="scientific">Prunus yedoensis var. nudiflora</name>
    <dbReference type="NCBI Taxonomy" id="2094558"/>
    <lineage>
        <taxon>Eukaryota</taxon>
        <taxon>Viridiplantae</taxon>
        <taxon>Streptophyta</taxon>
        <taxon>Embryophyta</taxon>
        <taxon>Tracheophyta</taxon>
        <taxon>Spermatophyta</taxon>
        <taxon>Magnoliopsida</taxon>
        <taxon>eudicotyledons</taxon>
        <taxon>Gunneridae</taxon>
        <taxon>Pentapetalae</taxon>
        <taxon>rosids</taxon>
        <taxon>fabids</taxon>
        <taxon>Rosales</taxon>
        <taxon>Rosaceae</taxon>
        <taxon>Amygdaloideae</taxon>
        <taxon>Amygdaleae</taxon>
        <taxon>Prunus</taxon>
    </lineage>
</organism>
<accession>A0A314UNA1</accession>
<dbReference type="EMBL" id="PJQY01003259">
    <property type="protein sequence ID" value="PQM38973.1"/>
    <property type="molecule type" value="Genomic_DNA"/>
</dbReference>
<evidence type="ECO:0000313" key="3">
    <source>
        <dbReference type="Proteomes" id="UP000250321"/>
    </source>
</evidence>
<evidence type="ECO:0000313" key="2">
    <source>
        <dbReference type="EMBL" id="PQM38973.1"/>
    </source>
</evidence>
<dbReference type="Proteomes" id="UP000250321">
    <property type="component" value="Unassembled WGS sequence"/>
</dbReference>
<comment type="caution">
    <text evidence="2">The sequence shown here is derived from an EMBL/GenBank/DDBJ whole genome shotgun (WGS) entry which is preliminary data.</text>
</comment>
<keyword evidence="3" id="KW-1185">Reference proteome</keyword>
<name>A0A314UNA1_PRUYE</name>
<dbReference type="InterPro" id="IPR029993">
    <property type="entry name" value="GAUT"/>
</dbReference>
<evidence type="ECO:0000256" key="1">
    <source>
        <dbReference type="SAM" id="Coils"/>
    </source>
</evidence>
<gene>
    <name evidence="2" type="ORF">Pyn_15003</name>
</gene>
<keyword evidence="2" id="KW-0808">Transferase</keyword>